<dbReference type="Proteomes" id="UP000239203">
    <property type="component" value="Unassembled WGS sequence"/>
</dbReference>
<accession>A0A2S6GCM7</accession>
<dbReference type="EMBL" id="PTIX01000033">
    <property type="protein sequence ID" value="PPK62742.1"/>
    <property type="molecule type" value="Genomic_DNA"/>
</dbReference>
<comment type="caution">
    <text evidence="2">The sequence shown here is derived from an EMBL/GenBank/DDBJ whole genome shotgun (WGS) entry which is preliminary data.</text>
</comment>
<sequence length="153" mass="16213">MGVLTDYFRAPDAGAVVAFLTSSEAASPVAEFDGVEAKSIDPHVVLGLLVAVAAGEPYQGLASRPVWPATPEPTGYPDDGDPWADGPWVFELDTRVRDVIADVNEVTAVVTEWARAEEVGGSPSDWEPVVGELVALAGRARSAGQRLYCWTCL</sequence>
<name>A0A2S6GCM7_9PSEU</name>
<dbReference type="AlphaFoldDB" id="A0A2S6GCM7"/>
<dbReference type="RefSeq" id="WP_104483080.1">
    <property type="nucleotide sequence ID" value="NZ_CP154825.1"/>
</dbReference>
<protein>
    <submittedName>
        <fullName evidence="2">Uncharacterized protein</fullName>
    </submittedName>
</protein>
<proteinExistence type="predicted"/>
<evidence type="ECO:0000256" key="1">
    <source>
        <dbReference type="SAM" id="MobiDB-lite"/>
    </source>
</evidence>
<gene>
    <name evidence="2" type="ORF">CLV40_1338</name>
</gene>
<feature type="region of interest" description="Disordered" evidence="1">
    <location>
        <begin position="63"/>
        <end position="82"/>
    </location>
</feature>
<evidence type="ECO:0000313" key="2">
    <source>
        <dbReference type="EMBL" id="PPK62742.1"/>
    </source>
</evidence>
<dbReference type="OrthoDB" id="3537879at2"/>
<evidence type="ECO:0000313" key="3">
    <source>
        <dbReference type="Proteomes" id="UP000239203"/>
    </source>
</evidence>
<organism evidence="2 3">
    <name type="scientific">Actinokineospora auranticolor</name>
    <dbReference type="NCBI Taxonomy" id="155976"/>
    <lineage>
        <taxon>Bacteria</taxon>
        <taxon>Bacillati</taxon>
        <taxon>Actinomycetota</taxon>
        <taxon>Actinomycetes</taxon>
        <taxon>Pseudonocardiales</taxon>
        <taxon>Pseudonocardiaceae</taxon>
        <taxon>Actinokineospora</taxon>
    </lineage>
</organism>
<reference evidence="2 3" key="1">
    <citation type="submission" date="2018-02" db="EMBL/GenBank/DDBJ databases">
        <title>Genomic Encyclopedia of Archaeal and Bacterial Type Strains, Phase II (KMG-II): from individual species to whole genera.</title>
        <authorList>
            <person name="Goeker M."/>
        </authorList>
    </citation>
    <scope>NUCLEOTIDE SEQUENCE [LARGE SCALE GENOMIC DNA]</scope>
    <source>
        <strain evidence="2 3">YU 961-1</strain>
    </source>
</reference>
<keyword evidence="3" id="KW-1185">Reference proteome</keyword>